<accession>A0A0E0A7Q7</accession>
<organism evidence="1">
    <name type="scientific">Oryza glumipatula</name>
    <dbReference type="NCBI Taxonomy" id="40148"/>
    <lineage>
        <taxon>Eukaryota</taxon>
        <taxon>Viridiplantae</taxon>
        <taxon>Streptophyta</taxon>
        <taxon>Embryophyta</taxon>
        <taxon>Tracheophyta</taxon>
        <taxon>Spermatophyta</taxon>
        <taxon>Magnoliopsida</taxon>
        <taxon>Liliopsida</taxon>
        <taxon>Poales</taxon>
        <taxon>Poaceae</taxon>
        <taxon>BOP clade</taxon>
        <taxon>Oryzoideae</taxon>
        <taxon>Oryzeae</taxon>
        <taxon>Oryzinae</taxon>
        <taxon>Oryza</taxon>
    </lineage>
</organism>
<evidence type="ECO:0000313" key="2">
    <source>
        <dbReference type="Proteomes" id="UP000026961"/>
    </source>
</evidence>
<protein>
    <submittedName>
        <fullName evidence="1">Uncharacterized protein</fullName>
    </submittedName>
</protein>
<keyword evidence="2" id="KW-1185">Reference proteome</keyword>
<reference evidence="1" key="2">
    <citation type="submission" date="2018-05" db="EMBL/GenBank/DDBJ databases">
        <title>OgluRS3 (Oryza glumaepatula Reference Sequence Version 3).</title>
        <authorList>
            <person name="Zhang J."/>
            <person name="Kudrna D."/>
            <person name="Lee S."/>
            <person name="Talag J."/>
            <person name="Welchert J."/>
            <person name="Wing R.A."/>
        </authorList>
    </citation>
    <scope>NUCLEOTIDE SEQUENCE [LARGE SCALE GENOMIC DNA]</scope>
</reference>
<dbReference type="Proteomes" id="UP000026961">
    <property type="component" value="Chromosome 6"/>
</dbReference>
<dbReference type="AlphaFoldDB" id="A0A0E0A7Q7"/>
<dbReference type="Gramene" id="OGLUM06G10420.1">
    <property type="protein sequence ID" value="OGLUM06G10420.1"/>
    <property type="gene ID" value="OGLUM06G10420"/>
</dbReference>
<evidence type="ECO:0000313" key="1">
    <source>
        <dbReference type="EnsemblPlants" id="OGLUM06G10420.1"/>
    </source>
</evidence>
<dbReference type="EnsemblPlants" id="OGLUM06G10420.1">
    <property type="protein sequence ID" value="OGLUM06G10420.1"/>
    <property type="gene ID" value="OGLUM06G10420"/>
</dbReference>
<reference evidence="1" key="1">
    <citation type="submission" date="2015-04" db="UniProtKB">
        <authorList>
            <consortium name="EnsemblPlants"/>
        </authorList>
    </citation>
    <scope>IDENTIFICATION</scope>
</reference>
<dbReference type="HOGENOM" id="CLU_3336382_0_0_1"/>
<proteinExistence type="predicted"/>
<name>A0A0E0A7Q7_9ORYZ</name>
<sequence>MRGFEVNKTGYVVVAQRKISREISPLLEGHDRVTGQTT</sequence>